<accession>A0ABU5ZF05</accession>
<evidence type="ECO:0000259" key="4">
    <source>
        <dbReference type="SMART" id="SM00797"/>
    </source>
</evidence>
<dbReference type="NCBIfam" id="TIGR00724">
    <property type="entry name" value="urea_amlyse_rel"/>
    <property type="match status" value="1"/>
</dbReference>
<dbReference type="InterPro" id="IPR029000">
    <property type="entry name" value="Cyclophilin-like_dom_sf"/>
</dbReference>
<dbReference type="InterPro" id="IPR003778">
    <property type="entry name" value="CT_A_B"/>
</dbReference>
<dbReference type="Pfam" id="PF02626">
    <property type="entry name" value="CT_A_B"/>
    <property type="match status" value="1"/>
</dbReference>
<feature type="domain" description="Carboxyltransferase" evidence="4">
    <location>
        <begin position="24"/>
        <end position="321"/>
    </location>
</feature>
<name>A0ABU5ZF05_9BACL</name>
<keyword evidence="3" id="KW-0067">ATP-binding</keyword>
<dbReference type="EMBL" id="JAYJLD010000005">
    <property type="protein sequence ID" value="MEB3101079.1"/>
    <property type="molecule type" value="Genomic_DNA"/>
</dbReference>
<evidence type="ECO:0000313" key="5">
    <source>
        <dbReference type="EMBL" id="MEB3101079.1"/>
    </source>
</evidence>
<dbReference type="PANTHER" id="PTHR43309:SF5">
    <property type="entry name" value="5-OXOPROLINASE SUBUNIT C"/>
    <property type="match status" value="1"/>
</dbReference>
<evidence type="ECO:0000313" key="6">
    <source>
        <dbReference type="Proteomes" id="UP001310386"/>
    </source>
</evidence>
<proteinExistence type="predicted"/>
<keyword evidence="1" id="KW-0547">Nucleotide-binding</keyword>
<sequence length="332" mass="35629">MSLIIHHPGLLTTVQDAGRQGFLQYGVTESGAMDTYALRIANLLAGNSERAAALELTLNGGSFEFAEDMLIAVCGADMSAAIGSVAVPMWKPVFVRKGSVMSFGRAVSGCRTYLAAAGGLDVTEVMGSAGTYLRGGFGGYGGRALQKGDHLRTGAKSDWSLRQIAQLSGRCGEREFAAAAWSAGSIQVVSYLYQPFVRAMRGHEFDLFKAESRELFFDGIFRVESPSDRMGYLLSGERLSLTAPQEAISEAVAFGTVQVPPSGSPIVLMADHPTTGGYPRIAQAAFVDLPVLAQTKPGESVRFREITLAEAQRLYAVKEMEIRQLREAISLK</sequence>
<evidence type="ECO:0000256" key="2">
    <source>
        <dbReference type="ARBA" id="ARBA00022801"/>
    </source>
</evidence>
<reference evidence="5" key="1">
    <citation type="submission" date="2023-12" db="EMBL/GenBank/DDBJ databases">
        <title>Fervidustalea candida gen. nov., sp. nov., a novel member of the family Paenibacillaceae isolated from a geothermal area.</title>
        <authorList>
            <person name="Li W.-J."/>
            <person name="Jiao J.-Y."/>
            <person name="Chen Y."/>
        </authorList>
    </citation>
    <scope>NUCLEOTIDE SEQUENCE</scope>
    <source>
        <strain evidence="5">SYSU GA230002</strain>
    </source>
</reference>
<protein>
    <submittedName>
        <fullName evidence="5">Biotin-dependent carboxyltransferase family protein</fullName>
    </submittedName>
</protein>
<gene>
    <name evidence="5" type="ORF">VF724_05320</name>
</gene>
<dbReference type="Proteomes" id="UP001310386">
    <property type="component" value="Unassembled WGS sequence"/>
</dbReference>
<dbReference type="PANTHER" id="PTHR43309">
    <property type="entry name" value="5-OXOPROLINASE SUBUNIT C"/>
    <property type="match status" value="1"/>
</dbReference>
<evidence type="ECO:0000256" key="1">
    <source>
        <dbReference type="ARBA" id="ARBA00022741"/>
    </source>
</evidence>
<dbReference type="InterPro" id="IPR052708">
    <property type="entry name" value="PxpC"/>
</dbReference>
<keyword evidence="2" id="KW-0378">Hydrolase</keyword>
<dbReference type="Gene3D" id="2.40.100.10">
    <property type="entry name" value="Cyclophilin-like"/>
    <property type="match status" value="1"/>
</dbReference>
<organism evidence="5 6">
    <name type="scientific">Ferviditalea candida</name>
    <dbReference type="NCBI Taxonomy" id="3108399"/>
    <lineage>
        <taxon>Bacteria</taxon>
        <taxon>Bacillati</taxon>
        <taxon>Bacillota</taxon>
        <taxon>Bacilli</taxon>
        <taxon>Bacillales</taxon>
        <taxon>Paenibacillaceae</taxon>
        <taxon>Ferviditalea</taxon>
    </lineage>
</organism>
<dbReference type="SUPFAM" id="SSF50891">
    <property type="entry name" value="Cyclophilin-like"/>
    <property type="match status" value="1"/>
</dbReference>
<keyword evidence="6" id="KW-1185">Reference proteome</keyword>
<dbReference type="RefSeq" id="WP_371753193.1">
    <property type="nucleotide sequence ID" value="NZ_JAYJLD010000005.1"/>
</dbReference>
<evidence type="ECO:0000256" key="3">
    <source>
        <dbReference type="ARBA" id="ARBA00022840"/>
    </source>
</evidence>
<comment type="caution">
    <text evidence="5">The sequence shown here is derived from an EMBL/GenBank/DDBJ whole genome shotgun (WGS) entry which is preliminary data.</text>
</comment>
<dbReference type="SMART" id="SM00797">
    <property type="entry name" value="AHS2"/>
    <property type="match status" value="1"/>
</dbReference>